<sequence length="65" mass="6518">MLEAALPHLLRDLVVRGAGPLLALGVDCASRCAAKGEIPAVTAVAAGSASSQVVKNARPLRDVLG</sequence>
<comment type="caution">
    <text evidence="1">The sequence shown here is derived from an EMBL/GenBank/DDBJ whole genome shotgun (WGS) entry which is preliminary data.</text>
</comment>
<organism evidence="1 2">
    <name type="scientific">Streptomyces asiaticus subsp. ignotus</name>
    <dbReference type="NCBI Taxonomy" id="3098222"/>
    <lineage>
        <taxon>Bacteria</taxon>
        <taxon>Bacillati</taxon>
        <taxon>Actinomycetota</taxon>
        <taxon>Actinomycetes</taxon>
        <taxon>Kitasatosporales</taxon>
        <taxon>Streptomycetaceae</taxon>
        <taxon>Streptomyces</taxon>
        <taxon>Streptomyces violaceusniger group</taxon>
    </lineage>
</organism>
<dbReference type="EMBL" id="JAZBJO010000023">
    <property type="protein sequence ID" value="MEE4596079.1"/>
    <property type="molecule type" value="Genomic_DNA"/>
</dbReference>
<evidence type="ECO:0000313" key="1">
    <source>
        <dbReference type="EMBL" id="MEE4596079.1"/>
    </source>
</evidence>
<proteinExistence type="predicted"/>
<dbReference type="Proteomes" id="UP001354709">
    <property type="component" value="Unassembled WGS sequence"/>
</dbReference>
<keyword evidence="2" id="KW-1185">Reference proteome</keyword>
<protein>
    <submittedName>
        <fullName evidence="1">Uncharacterized protein</fullName>
    </submittedName>
</protein>
<evidence type="ECO:0000313" key="2">
    <source>
        <dbReference type="Proteomes" id="UP001354709"/>
    </source>
</evidence>
<name>A0ABU7Q641_9ACTN</name>
<gene>
    <name evidence="1" type="ORF">V2J94_30005</name>
</gene>
<accession>A0ABU7Q641</accession>
<reference evidence="1 2" key="1">
    <citation type="submission" date="2023-11" db="EMBL/GenBank/DDBJ databases">
        <title>30 novel species of actinomycetes from the DSMZ collection.</title>
        <authorList>
            <person name="Nouioui I."/>
        </authorList>
    </citation>
    <scope>NUCLEOTIDE SEQUENCE [LARGE SCALE GENOMIC DNA]</scope>
    <source>
        <strain evidence="1 2">DSM 41524</strain>
    </source>
</reference>
<dbReference type="RefSeq" id="WP_330812568.1">
    <property type="nucleotide sequence ID" value="NZ_JAZBJO010000023.1"/>
</dbReference>